<comment type="function">
    <text evidence="9">Component of the Mediator complex, a coactivator involved in the regulated transcription of nearly all RNA polymerase II-dependent genes. Mediator functions as a bridge to convey information from gene-specific regulatory proteins to the basal RNA polymerase II transcription machinery. Mediator is recruited to promoters by direct interactions with regulatory proteins and serves as a scaffold for the assembly of a functional pre-initiation complex with RNA polymerase II and the general transcription factors.</text>
</comment>
<keyword evidence="5 9" id="KW-0010">Activator</keyword>
<dbReference type="GO" id="GO:0000492">
    <property type="term" value="P:box C/D snoRNP assembly"/>
    <property type="evidence" value="ECO:0007669"/>
    <property type="project" value="TreeGrafter"/>
</dbReference>
<dbReference type="AlphaFoldDB" id="A0A1B0A1K6"/>
<dbReference type="PANTHER" id="PTHR13309:SF0">
    <property type="entry name" value="FMR1-INTERACTING PROTEIN NUFIP1"/>
    <property type="match status" value="1"/>
</dbReference>
<dbReference type="EnsemblMetazoa" id="GPAI031681-RA">
    <property type="protein sequence ID" value="GPAI031681-PA"/>
    <property type="gene ID" value="GPAI031681"/>
</dbReference>
<protein>
    <recommendedName>
        <fullName evidence="3 9">Mediator of RNA polymerase II transcription subunit 11</fullName>
    </recommendedName>
    <alternativeName>
        <fullName evidence="8 9">Mediator complex subunit 11</fullName>
    </alternativeName>
</protein>
<feature type="region of interest" description="Disordered" evidence="10">
    <location>
        <begin position="224"/>
        <end position="304"/>
    </location>
</feature>
<feature type="compositionally biased region" description="Basic and acidic residues" evidence="10">
    <location>
        <begin position="224"/>
        <end position="237"/>
    </location>
</feature>
<dbReference type="GO" id="GO:0003723">
    <property type="term" value="F:RNA binding"/>
    <property type="evidence" value="ECO:0007669"/>
    <property type="project" value="InterPro"/>
</dbReference>
<keyword evidence="6 9" id="KW-0804">Transcription</keyword>
<keyword evidence="13" id="KW-1185">Reference proteome</keyword>
<feature type="compositionally biased region" description="Basic and acidic residues" evidence="10">
    <location>
        <begin position="456"/>
        <end position="468"/>
    </location>
</feature>
<feature type="compositionally biased region" description="Basic and acidic residues" evidence="10">
    <location>
        <begin position="433"/>
        <end position="443"/>
    </location>
</feature>
<dbReference type="VEuPathDB" id="VectorBase:GPAI031681"/>
<feature type="compositionally biased region" description="Polar residues" evidence="10">
    <location>
        <begin position="445"/>
        <end position="455"/>
    </location>
</feature>
<evidence type="ECO:0000313" key="12">
    <source>
        <dbReference type="EnsemblMetazoa" id="GPAI031681-PA"/>
    </source>
</evidence>
<evidence type="ECO:0000259" key="11">
    <source>
        <dbReference type="PROSITE" id="PS00028"/>
    </source>
</evidence>
<gene>
    <name evidence="9" type="primary">MED11</name>
</gene>
<sequence length="563" mass="64358">MNPLGKIQVLDDIEKEIIQCLQSAGQTLQELSKEKSSQKNAETQTQQFLKSLSSLESKLTEQISYLTQVSTGQPHEGSGYASAKVLQMAWHRISHRHSAPVPPPVHGKHGSTYTDKYLDQLSNTQMNKIPKMEKQHCESCELDFQSPEDLKVHRLQHEKCPVDNCKFWGHSTIMDKHVLVLHSSGLFDKFKKLNTPEEIATWREERRRRYPTVANVLLKQKALEQKQKRGERLEVNKSRFGSAESRKRTKPWLSKENSANNEDLQRRGNFKNRRKQQKDTKPKNSNVKAKLHQPPKQTQEQIEQGNEDLHSRLVGAFKGTAKMENYRHFNQKMDNANVLYSLLGMYGSDSESENCDNEASTQLNISNSTCTENVVKSISNSNECVSSSETQGRNASFHVKKEGNASRNLTTNLETGGKENVNTINTEESTAENEDRVVQEDLSPKFNQPTTQDFKVNSEGDLPQRDGESSDGAPEECPIQHSADYSNMPLKLEDKVPKQVPSFRKEQRKKKPAFNLNKVRLRKQNTMLEKLLEPDIRHERNLLLQCVRFVCEQNFFGIGQTQK</sequence>
<feature type="compositionally biased region" description="Polar residues" evidence="10">
    <location>
        <begin position="405"/>
        <end position="428"/>
    </location>
</feature>
<evidence type="ECO:0000313" key="13">
    <source>
        <dbReference type="Proteomes" id="UP000092445"/>
    </source>
</evidence>
<dbReference type="InterPro" id="IPR013087">
    <property type="entry name" value="Znf_C2H2_type"/>
</dbReference>
<evidence type="ECO:0000256" key="6">
    <source>
        <dbReference type="ARBA" id="ARBA00023163"/>
    </source>
</evidence>
<organism evidence="12 13">
    <name type="scientific">Glossina pallidipes</name>
    <name type="common">Tsetse fly</name>
    <dbReference type="NCBI Taxonomy" id="7398"/>
    <lineage>
        <taxon>Eukaryota</taxon>
        <taxon>Metazoa</taxon>
        <taxon>Ecdysozoa</taxon>
        <taxon>Arthropoda</taxon>
        <taxon>Hexapoda</taxon>
        <taxon>Insecta</taxon>
        <taxon>Pterygota</taxon>
        <taxon>Neoptera</taxon>
        <taxon>Endopterygota</taxon>
        <taxon>Diptera</taxon>
        <taxon>Brachycera</taxon>
        <taxon>Muscomorpha</taxon>
        <taxon>Hippoboscoidea</taxon>
        <taxon>Glossinidae</taxon>
        <taxon>Glossina</taxon>
    </lineage>
</organism>
<reference evidence="13" key="1">
    <citation type="submission" date="2014-03" db="EMBL/GenBank/DDBJ databases">
        <authorList>
            <person name="Aksoy S."/>
            <person name="Warren W."/>
            <person name="Wilson R.K."/>
        </authorList>
    </citation>
    <scope>NUCLEOTIDE SEQUENCE [LARGE SCALE GENOMIC DNA]</scope>
    <source>
        <strain evidence="13">IAEA</strain>
    </source>
</reference>
<feature type="domain" description="C2H2-type" evidence="11">
    <location>
        <begin position="137"/>
        <end position="157"/>
    </location>
</feature>
<dbReference type="GO" id="GO:0006357">
    <property type="term" value="P:regulation of transcription by RNA polymerase II"/>
    <property type="evidence" value="ECO:0007669"/>
    <property type="project" value="InterPro"/>
</dbReference>
<evidence type="ECO:0000256" key="7">
    <source>
        <dbReference type="ARBA" id="ARBA00023242"/>
    </source>
</evidence>
<feature type="compositionally biased region" description="Polar residues" evidence="10">
    <location>
        <begin position="295"/>
        <end position="304"/>
    </location>
</feature>
<comment type="subcellular location">
    <subcellularLocation>
        <location evidence="1 9">Nucleus</location>
    </subcellularLocation>
</comment>
<dbReference type="PANTHER" id="PTHR13309">
    <property type="entry name" value="NUCLEAR FRAGILE X MENTAL RETARDATION PROTEIN INTERACTING PROTEIN 1"/>
    <property type="match status" value="1"/>
</dbReference>
<name>A0A1B0A1K6_GLOPL</name>
<dbReference type="GO" id="GO:0016592">
    <property type="term" value="C:mediator complex"/>
    <property type="evidence" value="ECO:0007669"/>
    <property type="project" value="InterPro"/>
</dbReference>
<evidence type="ECO:0000256" key="5">
    <source>
        <dbReference type="ARBA" id="ARBA00023159"/>
    </source>
</evidence>
<dbReference type="FunFam" id="1.10.287.3490:FF:000001">
    <property type="entry name" value="Mediator of RNA polymerase II transcription subunit 11"/>
    <property type="match status" value="1"/>
</dbReference>
<evidence type="ECO:0000256" key="2">
    <source>
        <dbReference type="ARBA" id="ARBA00008186"/>
    </source>
</evidence>
<dbReference type="InterPro" id="IPR019404">
    <property type="entry name" value="Mediator_Med11"/>
</dbReference>
<evidence type="ECO:0000256" key="4">
    <source>
        <dbReference type="ARBA" id="ARBA00023015"/>
    </source>
</evidence>
<dbReference type="InterPro" id="IPR039136">
    <property type="entry name" value="NUFIP1-like"/>
</dbReference>
<feature type="region of interest" description="Disordered" evidence="10">
    <location>
        <begin position="384"/>
        <end position="489"/>
    </location>
</feature>
<reference evidence="12" key="2">
    <citation type="submission" date="2020-05" db="UniProtKB">
        <authorList>
            <consortium name="EnsemblMetazoa"/>
        </authorList>
    </citation>
    <scope>IDENTIFICATION</scope>
    <source>
        <strain evidence="12">IAEA</strain>
    </source>
</reference>
<keyword evidence="4 9" id="KW-0805">Transcription regulation</keyword>
<dbReference type="Proteomes" id="UP000092445">
    <property type="component" value="Unassembled WGS sequence"/>
</dbReference>
<evidence type="ECO:0000256" key="1">
    <source>
        <dbReference type="ARBA" id="ARBA00004123"/>
    </source>
</evidence>
<evidence type="ECO:0000256" key="9">
    <source>
        <dbReference type="RuleBase" id="RU364147"/>
    </source>
</evidence>
<dbReference type="PROSITE" id="PS00028">
    <property type="entry name" value="ZINC_FINGER_C2H2_1"/>
    <property type="match status" value="1"/>
</dbReference>
<dbReference type="Pfam" id="PF10280">
    <property type="entry name" value="Med11"/>
    <property type="match status" value="1"/>
</dbReference>
<dbReference type="InterPro" id="IPR019496">
    <property type="entry name" value="NUFIP1_cons_dom"/>
</dbReference>
<dbReference type="Gene3D" id="1.10.287.3490">
    <property type="match status" value="1"/>
</dbReference>
<comment type="similarity">
    <text evidence="2 9">Belongs to the Mediator complex subunit 11 family.</text>
</comment>
<evidence type="ECO:0000256" key="3">
    <source>
        <dbReference type="ARBA" id="ARBA00019621"/>
    </source>
</evidence>
<dbReference type="STRING" id="7398.A0A1B0A1K6"/>
<keyword evidence="7 9" id="KW-0539">Nucleus</keyword>
<evidence type="ECO:0000256" key="10">
    <source>
        <dbReference type="SAM" id="MobiDB-lite"/>
    </source>
</evidence>
<proteinExistence type="inferred from homology"/>
<evidence type="ECO:0000256" key="8">
    <source>
        <dbReference type="ARBA" id="ARBA00032011"/>
    </source>
</evidence>
<comment type="subunit">
    <text evidence="9">Component of the Mediator complex.</text>
</comment>
<dbReference type="Pfam" id="PF10453">
    <property type="entry name" value="NUFIP1"/>
    <property type="match status" value="1"/>
</dbReference>
<accession>A0A1B0A1K6</accession>
<dbReference type="GO" id="GO:0003712">
    <property type="term" value="F:transcription coregulator activity"/>
    <property type="evidence" value="ECO:0007669"/>
    <property type="project" value="InterPro"/>
</dbReference>